<evidence type="ECO:0000313" key="8">
    <source>
        <dbReference type="EMBL" id="MDC4183357.1"/>
    </source>
</evidence>
<keyword evidence="1 5" id="KW-0285">Flavoprotein</keyword>
<dbReference type="EC" id="1.18.1.2" evidence="5"/>
<evidence type="ECO:0000256" key="2">
    <source>
        <dbReference type="ARBA" id="ARBA00022827"/>
    </source>
</evidence>
<comment type="caution">
    <text evidence="8">The sequence shown here is derived from an EMBL/GenBank/DDBJ whole genome shotgun (WGS) entry which is preliminary data.</text>
</comment>
<name>A0AAW6HPM8_9MOLU</name>
<evidence type="ECO:0000313" key="7">
    <source>
        <dbReference type="EMBL" id="MDC4181982.1"/>
    </source>
</evidence>
<dbReference type="Proteomes" id="UP001220940">
    <property type="component" value="Unassembled WGS sequence"/>
</dbReference>
<evidence type="ECO:0000313" key="9">
    <source>
        <dbReference type="Proteomes" id="UP001216384"/>
    </source>
</evidence>
<dbReference type="HAMAP" id="MF_01685">
    <property type="entry name" value="FENR2"/>
    <property type="match status" value="1"/>
</dbReference>
<dbReference type="GO" id="GO:0050661">
    <property type="term" value="F:NADP binding"/>
    <property type="evidence" value="ECO:0007669"/>
    <property type="project" value="UniProtKB-UniRule"/>
</dbReference>
<keyword evidence="4 5" id="KW-0560">Oxidoreductase</keyword>
<keyword evidence="3 5" id="KW-0521">NADP</keyword>
<protein>
    <recommendedName>
        <fullName evidence="5">Ferredoxin--NADP reductase</fullName>
        <shortName evidence="5">FNR</shortName>
        <shortName evidence="5">Fd-NADP(+) reductase</shortName>
        <ecNumber evidence="5">1.18.1.2</ecNumber>
    </recommendedName>
</protein>
<dbReference type="EMBL" id="JAJHZM010000011">
    <property type="protein sequence ID" value="MDC4181982.1"/>
    <property type="molecule type" value="Genomic_DNA"/>
</dbReference>
<comment type="similarity">
    <text evidence="5">Belongs to the ferredoxin--NADP reductase type 2 family.</text>
</comment>
<dbReference type="PRINTS" id="PR00368">
    <property type="entry name" value="FADPNR"/>
</dbReference>
<dbReference type="GO" id="GO:0004324">
    <property type="term" value="F:ferredoxin-NADP+ reductase activity"/>
    <property type="evidence" value="ECO:0007669"/>
    <property type="project" value="UniProtKB-UniRule"/>
</dbReference>
<dbReference type="InterPro" id="IPR036188">
    <property type="entry name" value="FAD/NAD-bd_sf"/>
</dbReference>
<dbReference type="PANTHER" id="PTHR48105">
    <property type="entry name" value="THIOREDOXIN REDUCTASE 1-RELATED-RELATED"/>
    <property type="match status" value="1"/>
</dbReference>
<dbReference type="EMBL" id="JAJHZP010000013">
    <property type="protein sequence ID" value="MDC4183357.1"/>
    <property type="molecule type" value="Genomic_DNA"/>
</dbReference>
<dbReference type="AlphaFoldDB" id="A0AAW6HPM8"/>
<comment type="subunit">
    <text evidence="5">Homodimer.</text>
</comment>
<feature type="domain" description="FAD/NAD(P)-binding" evidence="6">
    <location>
        <begin position="4"/>
        <end position="300"/>
    </location>
</feature>
<dbReference type="InterPro" id="IPR022890">
    <property type="entry name" value="Fd--NADP_Rdtase_type_2"/>
</dbReference>
<dbReference type="SUPFAM" id="SSF51905">
    <property type="entry name" value="FAD/NAD(P)-binding domain"/>
    <property type="match status" value="1"/>
</dbReference>
<dbReference type="InterPro" id="IPR050097">
    <property type="entry name" value="Ferredoxin-NADP_redctase_2"/>
</dbReference>
<gene>
    <name evidence="7" type="ORF">LNO68_02130</name>
    <name evidence="8" type="ORF">LNO71_01705</name>
</gene>
<dbReference type="RefSeq" id="WP_255034945.1">
    <property type="nucleotide sequence ID" value="NZ_CP101414.1"/>
</dbReference>
<dbReference type="InterPro" id="IPR023753">
    <property type="entry name" value="FAD/NAD-binding_dom"/>
</dbReference>
<evidence type="ECO:0000259" key="6">
    <source>
        <dbReference type="Pfam" id="PF07992"/>
    </source>
</evidence>
<keyword evidence="2 5" id="KW-0274">FAD</keyword>
<comment type="caution">
    <text evidence="5">Lacks conserved residue(s) required for the propagation of feature annotation.</text>
</comment>
<evidence type="ECO:0000256" key="5">
    <source>
        <dbReference type="HAMAP-Rule" id="MF_01685"/>
    </source>
</evidence>
<dbReference type="Pfam" id="PF07992">
    <property type="entry name" value="Pyr_redox_2"/>
    <property type="match status" value="1"/>
</dbReference>
<reference evidence="8 10" key="1">
    <citation type="submission" date="2021-11" db="EMBL/GenBank/DDBJ databases">
        <title>Description of Mycoplasma bradburyaesp. nov.from sea birds: a tribute to a great mycoplasmologist.</title>
        <authorList>
            <person name="Ramirez A.S."/>
            <person name="Poveda C."/>
            <person name="Suarez-Perez A."/>
            <person name="Rosales R.S."/>
            <person name="Dijkman R."/>
            <person name="Feberwee A."/>
            <person name="Spergser J."/>
            <person name="Szostak M.P."/>
            <person name="Ressel L."/>
            <person name="Calabuig P."/>
            <person name="Catania S."/>
            <person name="Gobbo F."/>
            <person name="Timofte D."/>
            <person name="Poveda J.B."/>
        </authorList>
    </citation>
    <scope>NUCLEOTIDE SEQUENCE</scope>
    <source>
        <strain evidence="7 10">T158</strain>
        <strain evidence="8">T264</strain>
    </source>
</reference>
<feature type="binding site" evidence="5">
    <location>
        <position position="41"/>
    </location>
    <ligand>
        <name>FAD</name>
        <dbReference type="ChEBI" id="CHEBI:57692"/>
    </ligand>
</feature>
<feature type="binding site" evidence="5">
    <location>
        <position position="90"/>
    </location>
    <ligand>
        <name>FAD</name>
        <dbReference type="ChEBI" id="CHEBI:57692"/>
    </ligand>
</feature>
<feature type="binding site" evidence="5">
    <location>
        <position position="33"/>
    </location>
    <ligand>
        <name>FAD</name>
        <dbReference type="ChEBI" id="CHEBI:57692"/>
    </ligand>
</feature>
<organism evidence="8 9">
    <name type="scientific">Mycoplasma bradburyae</name>
    <dbReference type="NCBI Taxonomy" id="2963128"/>
    <lineage>
        <taxon>Bacteria</taxon>
        <taxon>Bacillati</taxon>
        <taxon>Mycoplasmatota</taxon>
        <taxon>Mollicutes</taxon>
        <taxon>Mycoplasmataceae</taxon>
        <taxon>Mycoplasma</taxon>
    </lineage>
</organism>
<evidence type="ECO:0000313" key="10">
    <source>
        <dbReference type="Proteomes" id="UP001220940"/>
    </source>
</evidence>
<dbReference type="Gene3D" id="3.50.50.60">
    <property type="entry name" value="FAD/NAD(P)-binding domain"/>
    <property type="match status" value="2"/>
</dbReference>
<sequence>MKTYDLIILGAGTSGIYCASYGAMKGLKSLVIEMTDRIGGQPTHLYPFKKIYDFPTANGILAKDFINLLSNQQDSYIKQGLITYSLNTLISFQKYLTSENLFELTLSNNSIVRSKKIIIATGNGGFEPIRLNEDLIRNQDISNIHYQINDLLIYKNKDVCFLGGGDSAVELINQLADLKIANSLSIVHRNNKYRASQNLVDQINQKDINQYLDQTIESINNNTINLINNQNNQKTTINFDYLIVQYGLKPIKSLDCFDHLEQDLNNNLIVNDFQQTSDDNIYAIGLASNYKKRPNLIICGMNEAVVAIKHINDLINPYTRSVDYLIK</sequence>
<feature type="binding site" evidence="5">
    <location>
        <position position="46"/>
    </location>
    <ligand>
        <name>FAD</name>
        <dbReference type="ChEBI" id="CHEBI:57692"/>
    </ligand>
</feature>
<comment type="cofactor">
    <cofactor evidence="5">
        <name>FAD</name>
        <dbReference type="ChEBI" id="CHEBI:57692"/>
    </cofactor>
    <text evidence="5">Binds 1 FAD per subunit.</text>
</comment>
<feature type="binding site" evidence="5">
    <location>
        <position position="126"/>
    </location>
    <ligand>
        <name>FAD</name>
        <dbReference type="ChEBI" id="CHEBI:57692"/>
    </ligand>
</feature>
<dbReference type="Proteomes" id="UP001216384">
    <property type="component" value="Unassembled WGS sequence"/>
</dbReference>
<keyword evidence="10" id="KW-1185">Reference proteome</keyword>
<evidence type="ECO:0000256" key="4">
    <source>
        <dbReference type="ARBA" id="ARBA00023002"/>
    </source>
</evidence>
<dbReference type="PRINTS" id="PR00469">
    <property type="entry name" value="PNDRDTASEII"/>
</dbReference>
<accession>A0AAW6HPM8</accession>
<evidence type="ECO:0000256" key="3">
    <source>
        <dbReference type="ARBA" id="ARBA00022857"/>
    </source>
</evidence>
<dbReference type="GO" id="GO:0050660">
    <property type="term" value="F:flavin adenine dinucleotide binding"/>
    <property type="evidence" value="ECO:0007669"/>
    <property type="project" value="UniProtKB-UniRule"/>
</dbReference>
<comment type="catalytic activity">
    <reaction evidence="5">
        <text>2 reduced [2Fe-2S]-[ferredoxin] + NADP(+) + H(+) = 2 oxidized [2Fe-2S]-[ferredoxin] + NADPH</text>
        <dbReference type="Rhea" id="RHEA:20125"/>
        <dbReference type="Rhea" id="RHEA-COMP:10000"/>
        <dbReference type="Rhea" id="RHEA-COMP:10001"/>
        <dbReference type="ChEBI" id="CHEBI:15378"/>
        <dbReference type="ChEBI" id="CHEBI:33737"/>
        <dbReference type="ChEBI" id="CHEBI:33738"/>
        <dbReference type="ChEBI" id="CHEBI:57783"/>
        <dbReference type="ChEBI" id="CHEBI:58349"/>
        <dbReference type="EC" id="1.18.1.2"/>
    </reaction>
</comment>
<feature type="binding site" evidence="5">
    <location>
        <position position="14"/>
    </location>
    <ligand>
        <name>FAD</name>
        <dbReference type="ChEBI" id="CHEBI:57692"/>
    </ligand>
</feature>
<proteinExistence type="inferred from homology"/>
<evidence type="ECO:0000256" key="1">
    <source>
        <dbReference type="ARBA" id="ARBA00022630"/>
    </source>
</evidence>